<dbReference type="EMBL" id="CP011371">
    <property type="protein sequence ID" value="AKJ29618.1"/>
    <property type="molecule type" value="Genomic_DNA"/>
</dbReference>
<reference evidence="4 5" key="1">
    <citation type="submission" date="2015-05" db="EMBL/GenBank/DDBJ databases">
        <authorList>
            <person name="Tang B."/>
            <person name="Yu Y."/>
        </authorList>
    </citation>
    <scope>NUCLEOTIDE SEQUENCE [LARGE SCALE GENOMIC DNA]</scope>
    <source>
        <strain evidence="4 5">DSM 7029</strain>
    </source>
</reference>
<feature type="region of interest" description="Disordered" evidence="3">
    <location>
        <begin position="76"/>
        <end position="99"/>
    </location>
</feature>
<dbReference type="GO" id="GO:0005576">
    <property type="term" value="C:extracellular region"/>
    <property type="evidence" value="ECO:0007669"/>
    <property type="project" value="InterPro"/>
</dbReference>
<dbReference type="InterPro" id="IPR050955">
    <property type="entry name" value="Plant_Biomass_Hydrol_Est"/>
</dbReference>
<dbReference type="STRING" id="413882.AAW51_2927"/>
<dbReference type="AlphaFoldDB" id="A0A0G3BNQ1"/>
<dbReference type="NCBIfam" id="TIGR01840">
    <property type="entry name" value="esterase_phb"/>
    <property type="match status" value="1"/>
</dbReference>
<dbReference type="PANTHER" id="PTHR43037:SF1">
    <property type="entry name" value="BLL1128 PROTEIN"/>
    <property type="match status" value="1"/>
</dbReference>
<keyword evidence="1" id="KW-0732">Signal</keyword>
<evidence type="ECO:0000256" key="3">
    <source>
        <dbReference type="SAM" id="MobiDB-lite"/>
    </source>
</evidence>
<dbReference type="Proteomes" id="UP000035352">
    <property type="component" value="Chromosome"/>
</dbReference>
<dbReference type="PANTHER" id="PTHR43037">
    <property type="entry name" value="UNNAMED PRODUCT-RELATED"/>
    <property type="match status" value="1"/>
</dbReference>
<accession>A0A0G3BNQ1</accession>
<proteinExistence type="predicted"/>
<dbReference type="KEGG" id="pbh:AAW51_2927"/>
<dbReference type="SUPFAM" id="SSF53474">
    <property type="entry name" value="alpha/beta-Hydrolases"/>
    <property type="match status" value="1"/>
</dbReference>
<dbReference type="PATRIC" id="fig|413882.6.peg.3053"/>
<keyword evidence="2" id="KW-0378">Hydrolase</keyword>
<keyword evidence="5" id="KW-1185">Reference proteome</keyword>
<dbReference type="Gene3D" id="3.40.50.1820">
    <property type="entry name" value="alpha/beta hydrolase"/>
    <property type="match status" value="1"/>
</dbReference>
<dbReference type="InterPro" id="IPR010126">
    <property type="entry name" value="Esterase_phb"/>
</dbReference>
<evidence type="ECO:0000313" key="5">
    <source>
        <dbReference type="Proteomes" id="UP000035352"/>
    </source>
</evidence>
<dbReference type="GO" id="GO:0016787">
    <property type="term" value="F:hydrolase activity"/>
    <property type="evidence" value="ECO:0007669"/>
    <property type="project" value="UniProtKB-KW"/>
</dbReference>
<dbReference type="Pfam" id="PF10503">
    <property type="entry name" value="Esterase_PHB"/>
    <property type="match status" value="1"/>
</dbReference>
<dbReference type="InterPro" id="IPR029058">
    <property type="entry name" value="AB_hydrolase_fold"/>
</dbReference>
<evidence type="ECO:0000313" key="4">
    <source>
        <dbReference type="EMBL" id="AKJ29618.1"/>
    </source>
</evidence>
<organism evidence="4 5">
    <name type="scientific">Caldimonas brevitalea</name>
    <dbReference type="NCBI Taxonomy" id="413882"/>
    <lineage>
        <taxon>Bacteria</taxon>
        <taxon>Pseudomonadati</taxon>
        <taxon>Pseudomonadota</taxon>
        <taxon>Betaproteobacteria</taxon>
        <taxon>Burkholderiales</taxon>
        <taxon>Sphaerotilaceae</taxon>
        <taxon>Caldimonas</taxon>
    </lineage>
</organism>
<dbReference type="RefSeq" id="WP_047195188.1">
    <property type="nucleotide sequence ID" value="NZ_CP011371.1"/>
</dbReference>
<evidence type="ECO:0000256" key="2">
    <source>
        <dbReference type="ARBA" id="ARBA00022801"/>
    </source>
</evidence>
<protein>
    <submittedName>
        <fullName evidence="4">Uncharacterized protein</fullName>
    </submittedName>
</protein>
<gene>
    <name evidence="4" type="ORF">AAW51_2927</name>
</gene>
<evidence type="ECO:0000256" key="1">
    <source>
        <dbReference type="ARBA" id="ARBA00022729"/>
    </source>
</evidence>
<dbReference type="OrthoDB" id="9767239at2"/>
<sequence length="382" mass="41601">MKPNWQDLMRQATLAQAASLFDAAAVMQRSFSSTASARPAPPSAPPPLEEVVASPQPLVLDVEARVIEPAPSLRARRTRTRPAHVPVRRGPGEFRSGHYTQVSGSREYRLYIPPGAAEAPLPLVVMLHGCVQDPDDFAAGTRMNEVAREHGFYVLYPAQTKNANQSRCWNWFKHNHQQRGRGEPALLAAMTAETMNRYRIDRRRVYIAGLSAGGSMAAIVAHAYPELYAAVGVHSGLPPGSAFDIASGLAAMREGPRPAWHPVLPPTGFMPPSTAVPTIVFHGDRDPMVHPRNADGIIASALGKGGARPGARLEQSGTVGGRRYTRFCYLEADRQHVFAEQWVVHGAGHAWAGGHPHASCTEAHGPDASREMWRFFAEHPRP</sequence>
<name>A0A0G3BNQ1_9BURK</name>